<dbReference type="AlphaFoldDB" id="A0A9P6GA17"/>
<name>A0A9P6GA17_9PLEO</name>
<organism evidence="1 2">
    <name type="scientific">Paraphaeosphaeria minitans</name>
    <dbReference type="NCBI Taxonomy" id="565426"/>
    <lineage>
        <taxon>Eukaryota</taxon>
        <taxon>Fungi</taxon>
        <taxon>Dikarya</taxon>
        <taxon>Ascomycota</taxon>
        <taxon>Pezizomycotina</taxon>
        <taxon>Dothideomycetes</taxon>
        <taxon>Pleosporomycetidae</taxon>
        <taxon>Pleosporales</taxon>
        <taxon>Massarineae</taxon>
        <taxon>Didymosphaeriaceae</taxon>
        <taxon>Paraphaeosphaeria</taxon>
    </lineage>
</organism>
<dbReference type="EMBL" id="WJXW01000014">
    <property type="protein sequence ID" value="KAF9730429.1"/>
    <property type="molecule type" value="Genomic_DNA"/>
</dbReference>
<evidence type="ECO:0000313" key="1">
    <source>
        <dbReference type="EMBL" id="KAF9730429.1"/>
    </source>
</evidence>
<dbReference type="Proteomes" id="UP000756921">
    <property type="component" value="Unassembled WGS sequence"/>
</dbReference>
<accession>A0A9P6GA17</accession>
<reference evidence="1" key="1">
    <citation type="journal article" date="2020" name="Mol. Plant Microbe Interact.">
        <title>Genome Sequence of the Biocontrol Agent Coniothyrium minitans strain Conio (IMI 134523).</title>
        <authorList>
            <person name="Patel D."/>
            <person name="Shittu T.A."/>
            <person name="Baroncelli R."/>
            <person name="Muthumeenakshi S."/>
            <person name="Osborne T.H."/>
            <person name="Janganan T.K."/>
            <person name="Sreenivasaprasad S."/>
        </authorList>
    </citation>
    <scope>NUCLEOTIDE SEQUENCE</scope>
    <source>
        <strain evidence="1">Conio</strain>
    </source>
</reference>
<evidence type="ECO:0000313" key="2">
    <source>
        <dbReference type="Proteomes" id="UP000756921"/>
    </source>
</evidence>
<gene>
    <name evidence="1" type="ORF">PMIN01_11298</name>
</gene>
<comment type="caution">
    <text evidence="1">The sequence shown here is derived from an EMBL/GenBank/DDBJ whole genome shotgun (WGS) entry which is preliminary data.</text>
</comment>
<protein>
    <submittedName>
        <fullName evidence="1">Uncharacterized protein</fullName>
    </submittedName>
</protein>
<proteinExistence type="predicted"/>
<sequence length="164" mass="18000">MASAGIRYSQAVASKMPSLCDYHKISFYYAESYVDFKILVTDLFKHLVLRDNDHEVVAPPPFRQIGAPFSTARRPSCIAQNLPNRKVSLPSVPLGSLAADHTVIDIGQSIDGSDPIEHKQLHRWFLYIASGQSAGGEPPPSQILAGNFPSSTSATEIRYRLSTN</sequence>
<keyword evidence="2" id="KW-1185">Reference proteome</keyword>